<dbReference type="GO" id="GO:1904680">
    <property type="term" value="F:peptide transmembrane transporter activity"/>
    <property type="evidence" value="ECO:0007669"/>
    <property type="project" value="TreeGrafter"/>
</dbReference>
<keyword evidence="6" id="KW-1185">Reference proteome</keyword>
<dbReference type="InterPro" id="IPR000914">
    <property type="entry name" value="SBP_5_dom"/>
</dbReference>
<dbReference type="CDD" id="cd08502">
    <property type="entry name" value="PBP2_NikA_DppA_OppA_like_16"/>
    <property type="match status" value="1"/>
</dbReference>
<dbReference type="Proteomes" id="UP001139311">
    <property type="component" value="Unassembled WGS sequence"/>
</dbReference>
<evidence type="ECO:0000313" key="5">
    <source>
        <dbReference type="EMBL" id="MCB4820597.1"/>
    </source>
</evidence>
<evidence type="ECO:0000313" key="6">
    <source>
        <dbReference type="Proteomes" id="UP001139311"/>
    </source>
</evidence>
<accession>A0A9X1L9P1</accession>
<name>A0A9X1L9P1_9PROT</name>
<comment type="similarity">
    <text evidence="2">Belongs to the bacterial solute-binding protein 5 family.</text>
</comment>
<dbReference type="Pfam" id="PF00496">
    <property type="entry name" value="SBP_bac_5"/>
    <property type="match status" value="1"/>
</dbReference>
<dbReference type="InterPro" id="IPR039424">
    <property type="entry name" value="SBP_5"/>
</dbReference>
<keyword evidence="3" id="KW-0732">Signal</keyword>
<dbReference type="GO" id="GO:0015833">
    <property type="term" value="P:peptide transport"/>
    <property type="evidence" value="ECO:0007669"/>
    <property type="project" value="TreeGrafter"/>
</dbReference>
<dbReference type="SUPFAM" id="SSF53850">
    <property type="entry name" value="Periplasmic binding protein-like II"/>
    <property type="match status" value="1"/>
</dbReference>
<reference evidence="5" key="1">
    <citation type="submission" date="2021-10" db="EMBL/GenBank/DDBJ databases">
        <title>Roseicella aerolatum sp. nov., isolated from aerosols of e-waste dismantling site.</title>
        <authorList>
            <person name="Qin T."/>
        </authorList>
    </citation>
    <scope>NUCLEOTIDE SEQUENCE</scope>
    <source>
        <strain evidence="5">GB24</strain>
    </source>
</reference>
<dbReference type="PANTHER" id="PTHR30290:SF38">
    <property type="entry name" value="D,D-DIPEPTIDE-BINDING PERIPLASMIC PROTEIN DDPA-RELATED"/>
    <property type="match status" value="1"/>
</dbReference>
<gene>
    <name evidence="5" type="ORF">LHA35_02480</name>
</gene>
<feature type="domain" description="Solute-binding protein family 5" evidence="4">
    <location>
        <begin position="76"/>
        <end position="418"/>
    </location>
</feature>
<comment type="caution">
    <text evidence="5">The sequence shown here is derived from an EMBL/GenBank/DDBJ whole genome shotgun (WGS) entry which is preliminary data.</text>
</comment>
<protein>
    <submittedName>
        <fullName evidence="5">ABC transporter substrate-binding protein</fullName>
    </submittedName>
</protein>
<dbReference type="EMBL" id="JAJAQI010000003">
    <property type="protein sequence ID" value="MCB4820597.1"/>
    <property type="molecule type" value="Genomic_DNA"/>
</dbReference>
<comment type="subcellular location">
    <subcellularLocation>
        <location evidence="1">Periplasm</location>
    </subcellularLocation>
</comment>
<evidence type="ECO:0000259" key="4">
    <source>
        <dbReference type="Pfam" id="PF00496"/>
    </source>
</evidence>
<dbReference type="PANTHER" id="PTHR30290">
    <property type="entry name" value="PERIPLASMIC BINDING COMPONENT OF ABC TRANSPORTER"/>
    <property type="match status" value="1"/>
</dbReference>
<sequence length="532" mass="59221">MDRRTFFRTSAAAAIAGAGGLPAPALSQGAGARTLRFVPQANLANFDPIWGTQYVVRNASALVWDTLYGLDDKLEPRRQMVEGEEVSADGKTWTFRLREGLRWHDGEPVRAADCVASLNRWAVRDGMGQMLRAIQEELVAVDDRSFRWRLKQPYPKMLLALGKTNTPMAFMMPERLARTDPFQQITEFVGSGPMRFLRNEWVPGARAVFTRFEQYRPRAEPASWLAGGKQINFDRLEWVIMPDPATASAALQNGEIDWWETPLTDLVPQLRRSRNITVDIADPLGNIGSFRFNHLHEPFSDVRARRAVAMALNQEDYMRAVVGDEGSLWQTSASFFTPGTPLYTEAGGDILKGPRNIEGAKALLREAGYKGQPITVLVAQDQAPLKAMGEVTNSLLGAIGMNVDFVATDWGTVGQRRASKAPPGQGGWHVFHTWHAGADCTNPATQIQIRANGDGAWFGWPSDRAVEAARDRWFEAADLEAEKAAVAEMNRELWRHVTYVPTGFYKTFQAWRRNVTGVVGGPIPFFWGVSKS</sequence>
<evidence type="ECO:0000256" key="1">
    <source>
        <dbReference type="ARBA" id="ARBA00004418"/>
    </source>
</evidence>
<dbReference type="AlphaFoldDB" id="A0A9X1L9P1"/>
<evidence type="ECO:0000256" key="3">
    <source>
        <dbReference type="ARBA" id="ARBA00022729"/>
    </source>
</evidence>
<organism evidence="5 6">
    <name type="scientific">Roseicella aerolata</name>
    <dbReference type="NCBI Taxonomy" id="2883479"/>
    <lineage>
        <taxon>Bacteria</taxon>
        <taxon>Pseudomonadati</taxon>
        <taxon>Pseudomonadota</taxon>
        <taxon>Alphaproteobacteria</taxon>
        <taxon>Acetobacterales</taxon>
        <taxon>Roseomonadaceae</taxon>
        <taxon>Roseicella</taxon>
    </lineage>
</organism>
<dbReference type="Gene3D" id="3.10.105.10">
    <property type="entry name" value="Dipeptide-binding Protein, Domain 3"/>
    <property type="match status" value="1"/>
</dbReference>
<dbReference type="RefSeq" id="WP_226604058.1">
    <property type="nucleotide sequence ID" value="NZ_JAJAQI010000003.1"/>
</dbReference>
<dbReference type="Gene3D" id="3.40.190.10">
    <property type="entry name" value="Periplasmic binding protein-like II"/>
    <property type="match status" value="1"/>
</dbReference>
<proteinExistence type="inferred from homology"/>
<evidence type="ECO:0000256" key="2">
    <source>
        <dbReference type="ARBA" id="ARBA00005695"/>
    </source>
</evidence>
<dbReference type="InterPro" id="IPR006311">
    <property type="entry name" value="TAT_signal"/>
</dbReference>
<dbReference type="PROSITE" id="PS51318">
    <property type="entry name" value="TAT"/>
    <property type="match status" value="1"/>
</dbReference>